<sequence>MAMKMGQVHWVQSCIAIVKDVDALKMPTCVYRTALGQRNHEMVGQRNHEMVDRFVEVDMG</sequence>
<evidence type="ECO:0000313" key="1">
    <source>
        <dbReference type="EMBL" id="KAF5177871.1"/>
    </source>
</evidence>
<comment type="caution">
    <text evidence="1">The sequence shown here is derived from an EMBL/GenBank/DDBJ whole genome shotgun (WGS) entry which is preliminary data.</text>
</comment>
<keyword evidence="2" id="KW-1185">Reference proteome</keyword>
<name>A0A7J6UZI0_THATH</name>
<gene>
    <name evidence="1" type="ORF">FRX31_032542</name>
</gene>
<protein>
    <submittedName>
        <fullName evidence="1">Uncharacterized protein</fullName>
    </submittedName>
</protein>
<evidence type="ECO:0000313" key="2">
    <source>
        <dbReference type="Proteomes" id="UP000554482"/>
    </source>
</evidence>
<proteinExistence type="predicted"/>
<dbReference type="EMBL" id="JABWDY010040806">
    <property type="protein sequence ID" value="KAF5177871.1"/>
    <property type="molecule type" value="Genomic_DNA"/>
</dbReference>
<dbReference type="AlphaFoldDB" id="A0A7J6UZI0"/>
<accession>A0A7J6UZI0</accession>
<reference evidence="1 2" key="1">
    <citation type="submission" date="2020-06" db="EMBL/GenBank/DDBJ databases">
        <title>Transcriptomic and genomic resources for Thalictrum thalictroides and T. hernandezii: Facilitating candidate gene discovery in an emerging model plant lineage.</title>
        <authorList>
            <person name="Arias T."/>
            <person name="Riano-Pachon D.M."/>
            <person name="Di Stilio V.S."/>
        </authorList>
    </citation>
    <scope>NUCLEOTIDE SEQUENCE [LARGE SCALE GENOMIC DNA]</scope>
    <source>
        <strain evidence="2">cv. WT478/WT964</strain>
        <tissue evidence="1">Leaves</tissue>
    </source>
</reference>
<dbReference type="Proteomes" id="UP000554482">
    <property type="component" value="Unassembled WGS sequence"/>
</dbReference>
<organism evidence="1 2">
    <name type="scientific">Thalictrum thalictroides</name>
    <name type="common">Rue-anemone</name>
    <name type="synonym">Anemone thalictroides</name>
    <dbReference type="NCBI Taxonomy" id="46969"/>
    <lineage>
        <taxon>Eukaryota</taxon>
        <taxon>Viridiplantae</taxon>
        <taxon>Streptophyta</taxon>
        <taxon>Embryophyta</taxon>
        <taxon>Tracheophyta</taxon>
        <taxon>Spermatophyta</taxon>
        <taxon>Magnoliopsida</taxon>
        <taxon>Ranunculales</taxon>
        <taxon>Ranunculaceae</taxon>
        <taxon>Thalictroideae</taxon>
        <taxon>Thalictrum</taxon>
    </lineage>
</organism>